<dbReference type="InterPro" id="IPR036569">
    <property type="entry name" value="RpiB_LacA_LacB_sf"/>
</dbReference>
<dbReference type="NCBIfam" id="TIGR01120">
    <property type="entry name" value="rpiB"/>
    <property type="match status" value="1"/>
</dbReference>
<dbReference type="NCBIfam" id="NF004051">
    <property type="entry name" value="PRK05571.1"/>
    <property type="match status" value="1"/>
</dbReference>
<dbReference type="GO" id="GO:0050044">
    <property type="term" value="F:galactose-6-phosphate isomerase activity"/>
    <property type="evidence" value="ECO:0007669"/>
    <property type="project" value="UniProtKB-EC"/>
</dbReference>
<feature type="region of interest" description="Disordered" evidence="3">
    <location>
        <begin position="1"/>
        <end position="30"/>
    </location>
</feature>
<keyword evidence="2 4" id="KW-0413">Isomerase</keyword>
<comment type="similarity">
    <text evidence="1">Belongs to the LacAB/RpiB family.</text>
</comment>
<evidence type="ECO:0000313" key="4">
    <source>
        <dbReference type="EMBL" id="NNJ23994.1"/>
    </source>
</evidence>
<name>A0ABX1V6R9_9PLAN</name>
<reference evidence="4 5" key="1">
    <citation type="journal article" date="2020" name="Syst. Appl. Microbiol.">
        <title>Alienimonas chondri sp. nov., a novel planctomycete isolated from the biofilm of the red alga Chondrus crispus.</title>
        <authorList>
            <person name="Vitorino I."/>
            <person name="Albuquerque L."/>
            <person name="Wiegand S."/>
            <person name="Kallscheuer N."/>
            <person name="da Costa M.S."/>
            <person name="Lobo-da-Cunha A."/>
            <person name="Jogler C."/>
            <person name="Lage O.M."/>
        </authorList>
    </citation>
    <scope>NUCLEOTIDE SEQUENCE [LARGE SCALE GENOMIC DNA]</scope>
    <source>
        <strain evidence="4 5">LzC2</strain>
    </source>
</reference>
<dbReference type="SUPFAM" id="SSF89623">
    <property type="entry name" value="Ribose/Galactose isomerase RpiB/AlsB"/>
    <property type="match status" value="1"/>
</dbReference>
<dbReference type="InterPro" id="IPR051812">
    <property type="entry name" value="SPI_LacAB/RpiB"/>
</dbReference>
<gene>
    <name evidence="4" type="primary">lacB</name>
    <name evidence="4" type="ORF">LzC2_00410</name>
</gene>
<dbReference type="PANTHER" id="PTHR43732">
    <property type="entry name" value="RIBOSE 5-PHOSPHATE ISOMERASE-RELATED"/>
    <property type="match status" value="1"/>
</dbReference>
<dbReference type="NCBIfam" id="TIGR00689">
    <property type="entry name" value="rpiB_lacA_lacB"/>
    <property type="match status" value="1"/>
</dbReference>
<dbReference type="InterPro" id="IPR003500">
    <property type="entry name" value="RpiB_LacA_LacB"/>
</dbReference>
<dbReference type="Proteomes" id="UP000609651">
    <property type="component" value="Unassembled WGS sequence"/>
</dbReference>
<sequence length="191" mass="20597">MSNPSKNDESSGADDLSESDTMLHPIPGHVASGHEGPWRIAVASDHRGQHVKGRILDRIRELGHTTEDFGPGDETSVDYPDFAARVAEAIGSGKFDRGILICGSGLGMCIVANKFPGVRAVPCHDDLSAEVSRLHNDANVLCLSADLLGERLIDRMLELWLSTGFEGGRHARRLEKIAALERKVAGLPPED</sequence>
<dbReference type="Gene3D" id="3.40.1400.10">
    <property type="entry name" value="Sugar-phosphate isomerase, RpiB/LacA/LacB"/>
    <property type="match status" value="1"/>
</dbReference>
<dbReference type="EMBL" id="WTPX01000001">
    <property type="protein sequence ID" value="NNJ23994.1"/>
    <property type="molecule type" value="Genomic_DNA"/>
</dbReference>
<evidence type="ECO:0000313" key="5">
    <source>
        <dbReference type="Proteomes" id="UP000609651"/>
    </source>
</evidence>
<organism evidence="4 5">
    <name type="scientific">Alienimonas chondri</name>
    <dbReference type="NCBI Taxonomy" id="2681879"/>
    <lineage>
        <taxon>Bacteria</taxon>
        <taxon>Pseudomonadati</taxon>
        <taxon>Planctomycetota</taxon>
        <taxon>Planctomycetia</taxon>
        <taxon>Planctomycetales</taxon>
        <taxon>Planctomycetaceae</taxon>
        <taxon>Alienimonas</taxon>
    </lineage>
</organism>
<dbReference type="EC" id="5.3.1.26" evidence="4"/>
<dbReference type="PANTHER" id="PTHR43732:SF1">
    <property type="entry name" value="RIBOSE 5-PHOSPHATE ISOMERASE"/>
    <property type="match status" value="1"/>
</dbReference>
<evidence type="ECO:0000256" key="1">
    <source>
        <dbReference type="ARBA" id="ARBA00008754"/>
    </source>
</evidence>
<keyword evidence="5" id="KW-1185">Reference proteome</keyword>
<dbReference type="Pfam" id="PF02502">
    <property type="entry name" value="LacAB_rpiB"/>
    <property type="match status" value="1"/>
</dbReference>
<comment type="caution">
    <text evidence="4">The sequence shown here is derived from an EMBL/GenBank/DDBJ whole genome shotgun (WGS) entry which is preliminary data.</text>
</comment>
<protein>
    <submittedName>
        <fullName evidence="4">Galactose-6-phosphate isomerase subunit LacB</fullName>
        <ecNumber evidence="4">5.3.1.26</ecNumber>
    </submittedName>
</protein>
<dbReference type="InterPro" id="IPR004785">
    <property type="entry name" value="RpiB"/>
</dbReference>
<evidence type="ECO:0000256" key="3">
    <source>
        <dbReference type="SAM" id="MobiDB-lite"/>
    </source>
</evidence>
<accession>A0ABX1V6R9</accession>
<evidence type="ECO:0000256" key="2">
    <source>
        <dbReference type="ARBA" id="ARBA00023235"/>
    </source>
</evidence>
<proteinExistence type="inferred from homology"/>